<feature type="transmembrane region" description="Helical" evidence="1">
    <location>
        <begin position="12"/>
        <end position="32"/>
    </location>
</feature>
<keyword evidence="1" id="KW-0472">Membrane</keyword>
<evidence type="ECO:0000313" key="4">
    <source>
        <dbReference type="Proteomes" id="UP000322822"/>
    </source>
</evidence>
<feature type="transmembrane region" description="Helical" evidence="1">
    <location>
        <begin position="208"/>
        <end position="229"/>
    </location>
</feature>
<protein>
    <submittedName>
        <fullName evidence="3">Acyltransferase</fullName>
    </submittedName>
</protein>
<evidence type="ECO:0000313" key="3">
    <source>
        <dbReference type="EMBL" id="QET01763.1"/>
    </source>
</evidence>
<feature type="transmembrane region" description="Helical" evidence="1">
    <location>
        <begin position="94"/>
        <end position="115"/>
    </location>
</feature>
<accession>A0A5P2H2M4</accession>
<dbReference type="PANTHER" id="PTHR23028">
    <property type="entry name" value="ACETYLTRANSFERASE"/>
    <property type="match status" value="1"/>
</dbReference>
<feature type="domain" description="Acyltransferase 3" evidence="2">
    <location>
        <begin position="9"/>
        <end position="347"/>
    </location>
</feature>
<dbReference type="GO" id="GO:0016020">
    <property type="term" value="C:membrane"/>
    <property type="evidence" value="ECO:0007669"/>
    <property type="project" value="TreeGrafter"/>
</dbReference>
<feature type="transmembrane region" description="Helical" evidence="1">
    <location>
        <begin position="157"/>
        <end position="179"/>
    </location>
</feature>
<proteinExistence type="predicted"/>
<sequence>MSVGQRNAHIDALRGVSILLVLFHHFNIAYPLKETLLATVLGWPVVHAIARNGNYGVTIFFVISGYLMTANTLRRWGRLEAIDAIRFYALRMARILPCVLLLLAIVTSLAALGGTLFQNRGFGETPLPMWMICLASITFWMNVLIAQHGWVNYPLGVLWSLSVEGVFYLVFPLVCLMFRSTRRIFAFWLLFVVTGPLYRLAHQGDEGGFLYSYMACFDGIAIGCCTAILTQRGTYRWISKGWLQGTVMLAMALLYLCWPIARSNVLGVTGMALGTSFLLAGASRQTTSTGSAGRQCLTFCGRLSYEVYLFHLIVLGLMRTAIPANTASSALKMGLLATYFVCSLVVAHVVANLFSRPFSRLAYE</sequence>
<gene>
    <name evidence="3" type="ORF">FOB72_06695</name>
</gene>
<dbReference type="GO" id="GO:0016747">
    <property type="term" value="F:acyltransferase activity, transferring groups other than amino-acyl groups"/>
    <property type="evidence" value="ECO:0007669"/>
    <property type="project" value="InterPro"/>
</dbReference>
<dbReference type="InterPro" id="IPR002656">
    <property type="entry name" value="Acyl_transf_3_dom"/>
</dbReference>
<evidence type="ECO:0000259" key="2">
    <source>
        <dbReference type="Pfam" id="PF01757"/>
    </source>
</evidence>
<dbReference type="AlphaFoldDB" id="A0A5P2H2M4"/>
<feature type="transmembrane region" description="Helical" evidence="1">
    <location>
        <begin position="265"/>
        <end position="283"/>
    </location>
</feature>
<dbReference type="GO" id="GO:0009103">
    <property type="term" value="P:lipopolysaccharide biosynthetic process"/>
    <property type="evidence" value="ECO:0007669"/>
    <property type="project" value="TreeGrafter"/>
</dbReference>
<feature type="transmembrane region" description="Helical" evidence="1">
    <location>
        <begin position="52"/>
        <end position="73"/>
    </location>
</feature>
<name>A0A5P2H2M4_9BURK</name>
<keyword evidence="3" id="KW-0808">Transferase</keyword>
<dbReference type="OrthoDB" id="9814807at2"/>
<organism evidence="3 4">
    <name type="scientific">Cupriavidus pauculus</name>
    <dbReference type="NCBI Taxonomy" id="82633"/>
    <lineage>
        <taxon>Bacteria</taxon>
        <taxon>Pseudomonadati</taxon>
        <taxon>Pseudomonadota</taxon>
        <taxon>Betaproteobacteria</taxon>
        <taxon>Burkholderiales</taxon>
        <taxon>Burkholderiaceae</taxon>
        <taxon>Cupriavidus</taxon>
    </lineage>
</organism>
<keyword evidence="1" id="KW-0812">Transmembrane</keyword>
<evidence type="ECO:0000256" key="1">
    <source>
        <dbReference type="SAM" id="Phobius"/>
    </source>
</evidence>
<keyword evidence="1" id="KW-1133">Transmembrane helix</keyword>
<dbReference type="PANTHER" id="PTHR23028:SF53">
    <property type="entry name" value="ACYL_TRANSF_3 DOMAIN-CONTAINING PROTEIN"/>
    <property type="match status" value="1"/>
</dbReference>
<dbReference type="Pfam" id="PF01757">
    <property type="entry name" value="Acyl_transf_3"/>
    <property type="match status" value="1"/>
</dbReference>
<dbReference type="Proteomes" id="UP000322822">
    <property type="component" value="Chromosome 1"/>
</dbReference>
<reference evidence="3 4" key="1">
    <citation type="submission" date="2019-09" db="EMBL/GenBank/DDBJ databases">
        <title>FDA dAtabase for Regulatory Grade micrObial Sequences (FDA-ARGOS): Supporting development and validation of Infectious Disease Dx tests.</title>
        <authorList>
            <person name="Sciortino C."/>
            <person name="Tallon L."/>
            <person name="Sadzewicz L."/>
            <person name="Vavikolanu K."/>
            <person name="Mehta A."/>
            <person name="Aluvathingal J."/>
            <person name="Nadendla S."/>
            <person name="Nandy P."/>
            <person name="Geyer C."/>
            <person name="Yan Y."/>
            <person name="Sichtig H."/>
        </authorList>
    </citation>
    <scope>NUCLEOTIDE SEQUENCE [LARGE SCALE GENOMIC DNA]</scope>
    <source>
        <strain evidence="3 4">FDAARGOS_664</strain>
    </source>
</reference>
<feature type="transmembrane region" description="Helical" evidence="1">
    <location>
        <begin position="303"/>
        <end position="322"/>
    </location>
</feature>
<dbReference type="InterPro" id="IPR050879">
    <property type="entry name" value="Acyltransferase_3"/>
</dbReference>
<dbReference type="EMBL" id="CP044065">
    <property type="protein sequence ID" value="QET01763.1"/>
    <property type="molecule type" value="Genomic_DNA"/>
</dbReference>
<feature type="transmembrane region" description="Helical" evidence="1">
    <location>
        <begin position="127"/>
        <end position="145"/>
    </location>
</feature>
<dbReference type="RefSeq" id="WP_150371813.1">
    <property type="nucleotide sequence ID" value="NZ_CP044065.1"/>
</dbReference>
<feature type="transmembrane region" description="Helical" evidence="1">
    <location>
        <begin position="334"/>
        <end position="354"/>
    </location>
</feature>
<feature type="transmembrane region" description="Helical" evidence="1">
    <location>
        <begin position="185"/>
        <end position="201"/>
    </location>
</feature>
<keyword evidence="3" id="KW-0012">Acyltransferase</keyword>